<gene>
    <name evidence="1" type="ORF">V6668_13495</name>
</gene>
<evidence type="ECO:0000313" key="1">
    <source>
        <dbReference type="EMBL" id="WWP23137.1"/>
    </source>
</evidence>
<protein>
    <submittedName>
        <fullName evidence="1">Uncharacterized protein</fullName>
    </submittedName>
</protein>
<organism evidence="1 2">
    <name type="scientific">Paenibacillus amylolyticus</name>
    <dbReference type="NCBI Taxonomy" id="1451"/>
    <lineage>
        <taxon>Bacteria</taxon>
        <taxon>Bacillati</taxon>
        <taxon>Bacillota</taxon>
        <taxon>Bacilli</taxon>
        <taxon>Bacillales</taxon>
        <taxon>Paenibacillaceae</taxon>
        <taxon>Paenibacillus</taxon>
    </lineage>
</organism>
<dbReference type="EMBL" id="CP145892">
    <property type="protein sequence ID" value="WWP23137.1"/>
    <property type="molecule type" value="Genomic_DNA"/>
</dbReference>
<dbReference type="GeneID" id="93476498"/>
<dbReference type="AlphaFoldDB" id="A0ABD8AZX1"/>
<evidence type="ECO:0000313" key="2">
    <source>
        <dbReference type="Proteomes" id="UP001364764"/>
    </source>
</evidence>
<reference evidence="1 2" key="1">
    <citation type="submission" date="2024-02" db="EMBL/GenBank/DDBJ databases">
        <title>Complete sequences of two Paenibacillus sp. strains and one Lysinibacillus strain isolated from the environment on STAA medium highlight biotechnological potential.</title>
        <authorList>
            <person name="Attere S.A."/>
            <person name="Piche L.C."/>
            <person name="Intertaglia L."/>
            <person name="Lami R."/>
            <person name="Charette S.J."/>
            <person name="Vincent A.T."/>
        </authorList>
    </citation>
    <scope>NUCLEOTIDE SEQUENCE [LARGE SCALE GENOMIC DNA]</scope>
    <source>
        <strain evidence="1 2">Y5S-7</strain>
    </source>
</reference>
<dbReference type="RefSeq" id="WP_338708668.1">
    <property type="nucleotide sequence ID" value="NZ_CP145892.1"/>
</dbReference>
<accession>A0ABD8AZX1</accession>
<dbReference type="Proteomes" id="UP001364764">
    <property type="component" value="Chromosome"/>
</dbReference>
<name>A0ABD8AZX1_PAEAM</name>
<sequence length="58" mass="6568">MDEIEKHQVIARAIGIHILFLLNLQPACTAVMENATDEQQEDIIKFAEALLKELHVLV</sequence>
<proteinExistence type="predicted"/>